<keyword evidence="2" id="KW-1185">Reference proteome</keyword>
<evidence type="ECO:0008006" key="3">
    <source>
        <dbReference type="Google" id="ProtNLM"/>
    </source>
</evidence>
<evidence type="ECO:0000313" key="1">
    <source>
        <dbReference type="EMBL" id="RPE12270.1"/>
    </source>
</evidence>
<dbReference type="EMBL" id="RPDH01000001">
    <property type="protein sequence ID" value="RPE12270.1"/>
    <property type="molecule type" value="Genomic_DNA"/>
</dbReference>
<sequence>MRLFNLDLHATVIKDIMDLFTEMGHTVDHWSISSHSWVHGRAVEDVDVVNQYTWRHLNESMCERFYHRYRDELSEYDGFVVTHTPSFALLYAAFNKPVIVVASTRYEAPFSVSRRRWEWLNSGLHALSARQLIGRVANNRYDQRYCELHTGLSWAHVPSYCGHVNVRWSPGYPSFLLDSKMPPVRLRNYSLVHKKSLGTFKWTDLMKYAGIVVIPYNASMMSVFEYYTACIPLFFPTGKFCIELYRHFPDFGVLSELSWLQVWNVGERAVLSTGEHDANRYMEPGIVEDWIRYSDWYDDEWMPHITYFDSFADLEEKLGSVDLKAISEKMHVHNIIRKQKIEALWKQQLKTLMSAG</sequence>
<evidence type="ECO:0000313" key="2">
    <source>
        <dbReference type="Proteomes" id="UP000278351"/>
    </source>
</evidence>
<proteinExistence type="predicted"/>
<dbReference type="AlphaFoldDB" id="A0A3N4Q8D4"/>
<name>A0A3N4Q8D4_9BACT</name>
<gene>
    <name evidence="1" type="ORF">EGT74_01560</name>
</gene>
<organism evidence="1 2">
    <name type="scientific">Chitinophaga lutea</name>
    <dbReference type="NCBI Taxonomy" id="2488634"/>
    <lineage>
        <taxon>Bacteria</taxon>
        <taxon>Pseudomonadati</taxon>
        <taxon>Bacteroidota</taxon>
        <taxon>Chitinophagia</taxon>
        <taxon>Chitinophagales</taxon>
        <taxon>Chitinophagaceae</taxon>
        <taxon>Chitinophaga</taxon>
    </lineage>
</organism>
<protein>
    <recommendedName>
        <fullName evidence="3">Glycosyltransferase family 1 protein</fullName>
    </recommendedName>
</protein>
<dbReference type="Proteomes" id="UP000278351">
    <property type="component" value="Unassembled WGS sequence"/>
</dbReference>
<reference evidence="1 2" key="1">
    <citation type="submission" date="2018-11" db="EMBL/GenBank/DDBJ databases">
        <title>Chitinophaga lutea sp.nov., isolate from arsenic contaminated soil.</title>
        <authorList>
            <person name="Zong Y."/>
        </authorList>
    </citation>
    <scope>NUCLEOTIDE SEQUENCE [LARGE SCALE GENOMIC DNA]</scope>
    <source>
        <strain evidence="1 2">ZY74</strain>
    </source>
</reference>
<comment type="caution">
    <text evidence="1">The sequence shown here is derived from an EMBL/GenBank/DDBJ whole genome shotgun (WGS) entry which is preliminary data.</text>
</comment>
<accession>A0A3N4Q8D4</accession>